<feature type="domain" description="Replication protein A 70 kDa DNA-binding subunit B/D first OB fold" evidence="1">
    <location>
        <begin position="6"/>
        <end position="105"/>
    </location>
</feature>
<accession>A0A6D2HGP3</accession>
<comment type="caution">
    <text evidence="2">The sequence shown here is derived from an EMBL/GenBank/DDBJ whole genome shotgun (WGS) entry which is preliminary data.</text>
</comment>
<dbReference type="Gene3D" id="2.40.50.140">
    <property type="entry name" value="Nucleic acid-binding proteins"/>
    <property type="match status" value="1"/>
</dbReference>
<name>A0A6D2HGP3_9BRAS</name>
<dbReference type="SUPFAM" id="SSF50249">
    <property type="entry name" value="Nucleic acid-binding proteins"/>
    <property type="match status" value="1"/>
</dbReference>
<protein>
    <recommendedName>
        <fullName evidence="1">Replication protein A 70 kDa DNA-binding subunit B/D first OB fold domain-containing protein</fullName>
    </recommendedName>
</protein>
<keyword evidence="3" id="KW-1185">Reference proteome</keyword>
<dbReference type="InterPro" id="IPR012340">
    <property type="entry name" value="NA-bd_OB-fold"/>
</dbReference>
<gene>
    <name evidence="2" type="ORF">MERR_LOCUS1649</name>
</gene>
<dbReference type="InterPro" id="IPR003871">
    <property type="entry name" value="RFA1B/D_OB_1st"/>
</dbReference>
<evidence type="ECO:0000259" key="1">
    <source>
        <dbReference type="Pfam" id="PF02721"/>
    </source>
</evidence>
<reference evidence="2" key="1">
    <citation type="submission" date="2020-01" db="EMBL/GenBank/DDBJ databases">
        <authorList>
            <person name="Mishra B."/>
        </authorList>
    </citation>
    <scope>NUCLEOTIDE SEQUENCE [LARGE SCALE GENOMIC DNA]</scope>
</reference>
<dbReference type="CDD" id="cd04481">
    <property type="entry name" value="RPA1_DBD_B_like"/>
    <property type="match status" value="1"/>
</dbReference>
<dbReference type="Pfam" id="PF02721">
    <property type="entry name" value="DUF223"/>
    <property type="match status" value="1"/>
</dbReference>
<dbReference type="EMBL" id="CACVBM020000111">
    <property type="protein sequence ID" value="CAA7014415.1"/>
    <property type="molecule type" value="Genomic_DNA"/>
</dbReference>
<evidence type="ECO:0000313" key="2">
    <source>
        <dbReference type="EMBL" id="CAA7014415.1"/>
    </source>
</evidence>
<organism evidence="2 3">
    <name type="scientific">Microthlaspi erraticum</name>
    <dbReference type="NCBI Taxonomy" id="1685480"/>
    <lineage>
        <taxon>Eukaryota</taxon>
        <taxon>Viridiplantae</taxon>
        <taxon>Streptophyta</taxon>
        <taxon>Embryophyta</taxon>
        <taxon>Tracheophyta</taxon>
        <taxon>Spermatophyta</taxon>
        <taxon>Magnoliopsida</taxon>
        <taxon>eudicotyledons</taxon>
        <taxon>Gunneridae</taxon>
        <taxon>Pentapetalae</taxon>
        <taxon>rosids</taxon>
        <taxon>malvids</taxon>
        <taxon>Brassicales</taxon>
        <taxon>Brassicaceae</taxon>
        <taxon>Coluteocarpeae</taxon>
        <taxon>Microthlaspi</taxon>
    </lineage>
</organism>
<dbReference type="OrthoDB" id="1112229at2759"/>
<proteinExistence type="predicted"/>
<sequence>MATISKISELTPHRNDWTIRVMVLKKWSEMVDGGGDILRFLLVDDYGGKIPAIVGPGTNLYAHFDDVMHENKWKIITGFNVEFSPPGFRFAVNEQTIILTGETDLHNDLIGYLENVGELTVVTDQSFTLSNDKKTNRVTFTIKDLEEEVLECKAYGALAFQLYDKWWKHGTTETFITMSDWVVYMDRRTNEIKIKDAGGISRFEFNAPYQDVYDFSSAYFHDSDGSSVEIIENLSP</sequence>
<dbReference type="Proteomes" id="UP000467841">
    <property type="component" value="Unassembled WGS sequence"/>
</dbReference>
<evidence type="ECO:0000313" key="3">
    <source>
        <dbReference type="Proteomes" id="UP000467841"/>
    </source>
</evidence>
<dbReference type="AlphaFoldDB" id="A0A6D2HGP3"/>